<dbReference type="EMBL" id="RYUQ01000002">
    <property type="protein sequence ID" value="RYQ26484.1"/>
    <property type="molecule type" value="Genomic_DNA"/>
</dbReference>
<dbReference type="Proteomes" id="UP000292535">
    <property type="component" value="Unassembled WGS sequence"/>
</dbReference>
<name>A0A4Q5AFL4_9BIFI</name>
<protein>
    <recommendedName>
        <fullName evidence="3">PhnA protein</fullName>
    </recommendedName>
</protein>
<proteinExistence type="predicted"/>
<evidence type="ECO:0000313" key="2">
    <source>
        <dbReference type="Proteomes" id="UP000292535"/>
    </source>
</evidence>
<accession>A0A4Q5AFL4</accession>
<gene>
    <name evidence="1" type="ORF">PG2032B_1080</name>
</gene>
<reference evidence="1 2" key="1">
    <citation type="submission" date="2018-12" db="EMBL/GenBank/DDBJ databases">
        <title>Unveiling genomic diversity among members of the Bifidobacterium pseudolongum species, a widely distributed gut commensal of the animal kingdom.</title>
        <authorList>
            <person name="Lugli G.A."/>
            <person name="Duranti S."/>
            <person name="Albert K."/>
            <person name="Mancabelli L."/>
            <person name="Napoli S."/>
            <person name="Viappiani A."/>
            <person name="Anzalone R."/>
            <person name="Longhi G."/>
            <person name="Milani C."/>
            <person name="Turroni F."/>
            <person name="Alessandri G."/>
            <person name="Sela D.A."/>
            <person name="Van Sinderen D."/>
            <person name="Ventura M."/>
        </authorList>
    </citation>
    <scope>NUCLEOTIDE SEQUENCE [LARGE SCALE GENOMIC DNA]</scope>
    <source>
        <strain evidence="1 2">2032B</strain>
    </source>
</reference>
<comment type="caution">
    <text evidence="1">The sequence shown here is derived from an EMBL/GenBank/DDBJ whole genome shotgun (WGS) entry which is preliminary data.</text>
</comment>
<evidence type="ECO:0008006" key="3">
    <source>
        <dbReference type="Google" id="ProtNLM"/>
    </source>
</evidence>
<sequence length="239" mass="26126">MPRTDHNHNEIHTRIHHLCTLTPTLHEIATKRVNLAHSAASNTASAPTPINLTALDLLNQLEALARLLCASAKIDTTGHHDVRQLLATLDDDTICHTLAERRDTTHIIRLLDTAIRHATILTDPDPTKRYIGVCATCGYGLWIADTDTLPETIICSTCYQPNHTRTVIQAHQLMLRTAGTVDTAANLATLLKGCGYPARRKTISEWKRRGKLTAVGEQDGKPLYALADVLALLGADGTN</sequence>
<dbReference type="AlphaFoldDB" id="A0A4Q5AFL4"/>
<organism evidence="1 2">
    <name type="scientific">Bifidobacterium pseudolongum subsp. globosum</name>
    <dbReference type="NCBI Taxonomy" id="1690"/>
    <lineage>
        <taxon>Bacteria</taxon>
        <taxon>Bacillati</taxon>
        <taxon>Actinomycetota</taxon>
        <taxon>Actinomycetes</taxon>
        <taxon>Bifidobacteriales</taxon>
        <taxon>Bifidobacteriaceae</taxon>
        <taxon>Bifidobacterium</taxon>
    </lineage>
</organism>
<evidence type="ECO:0000313" key="1">
    <source>
        <dbReference type="EMBL" id="RYQ26484.1"/>
    </source>
</evidence>
<dbReference type="RefSeq" id="WP_129853685.1">
    <property type="nucleotide sequence ID" value="NZ_RYUQ01000002.1"/>
</dbReference>